<gene>
    <name evidence="2" type="ORF">MOC89_09815</name>
</gene>
<dbReference type="EMBL" id="JALAPQ010000011">
    <property type="protein sequence ID" value="MCY8457200.1"/>
    <property type="molecule type" value="Genomic_DNA"/>
</dbReference>
<comment type="caution">
    <text evidence="2">The sequence shown here is derived from an EMBL/GenBank/DDBJ whole genome shotgun (WGS) entry which is preliminary data.</text>
</comment>
<evidence type="ECO:0000313" key="2">
    <source>
        <dbReference type="EMBL" id="MCY8457200.1"/>
    </source>
</evidence>
<organism evidence="2 3">
    <name type="scientific">Bacillus spizizenii</name>
    <name type="common">Bacillus subtilis subsp. spizizenii</name>
    <dbReference type="NCBI Taxonomy" id="96241"/>
    <lineage>
        <taxon>Bacteria</taxon>
        <taxon>Bacillati</taxon>
        <taxon>Bacillota</taxon>
        <taxon>Bacilli</taxon>
        <taxon>Bacillales</taxon>
        <taxon>Bacillaceae</taxon>
        <taxon>Bacillus</taxon>
    </lineage>
</organism>
<sequence length="94" mass="10488">MFLILGDERIEVASAMISDDGKNVTAYRENGSRATLLEGVNLKNVYLEDGKGNRVKFEKQTSLNQEIVDLRTQLKQLTEAVELLSVQKTENGDS</sequence>
<evidence type="ECO:0000256" key="1">
    <source>
        <dbReference type="SAM" id="Coils"/>
    </source>
</evidence>
<accession>A0A9Q4HLX5</accession>
<name>A0A9Q4HLX5_BACSC</name>
<proteinExistence type="predicted"/>
<evidence type="ECO:0000313" key="3">
    <source>
        <dbReference type="Proteomes" id="UP001078573"/>
    </source>
</evidence>
<protein>
    <submittedName>
        <fullName evidence="2">Uncharacterized protein</fullName>
    </submittedName>
</protein>
<feature type="coiled-coil region" evidence="1">
    <location>
        <begin position="60"/>
        <end position="87"/>
    </location>
</feature>
<keyword evidence="1" id="KW-0175">Coiled coil</keyword>
<dbReference type="AlphaFoldDB" id="A0A9Q4HLX5"/>
<dbReference type="Proteomes" id="UP001078573">
    <property type="component" value="Unassembled WGS sequence"/>
</dbReference>
<reference evidence="2" key="1">
    <citation type="submission" date="2022-02" db="EMBL/GenBank/DDBJ databases">
        <title>Crop Bioprotection Bacillus Genome Sequencing.</title>
        <authorList>
            <person name="Dunlap C."/>
        </authorList>
    </citation>
    <scope>NUCLEOTIDE SEQUENCE</scope>
    <source>
        <strain evidence="2">WR1O2A-53</strain>
    </source>
</reference>